<keyword evidence="4 10" id="KW-0812">Transmembrane</keyword>
<comment type="subcellular location">
    <subcellularLocation>
        <location evidence="1">Membrane</location>
        <topology evidence="1">Single-pass type IV membrane protein</topology>
    </subcellularLocation>
</comment>
<evidence type="ECO:0000256" key="3">
    <source>
        <dbReference type="ARBA" id="ARBA00022448"/>
    </source>
</evidence>
<dbReference type="PROSITE" id="PS00914">
    <property type="entry name" value="SYNTAXIN"/>
    <property type="match status" value="1"/>
</dbReference>
<organism evidence="12 13">
    <name type="scientific">[Candida] subhashii</name>
    <dbReference type="NCBI Taxonomy" id="561895"/>
    <lineage>
        <taxon>Eukaryota</taxon>
        <taxon>Fungi</taxon>
        <taxon>Dikarya</taxon>
        <taxon>Ascomycota</taxon>
        <taxon>Saccharomycotina</taxon>
        <taxon>Pichiomycetes</taxon>
        <taxon>Debaryomycetaceae</taxon>
        <taxon>Spathaspora</taxon>
    </lineage>
</organism>
<dbReference type="GO" id="GO:0006886">
    <property type="term" value="P:intracellular protein transport"/>
    <property type="evidence" value="ECO:0007669"/>
    <property type="project" value="InterPro"/>
</dbReference>
<keyword evidence="7" id="KW-0175">Coiled coil</keyword>
<feature type="domain" description="T-SNARE coiled-coil homology" evidence="11">
    <location>
        <begin position="137"/>
        <end position="199"/>
    </location>
</feature>
<dbReference type="CDD" id="cd21444">
    <property type="entry name" value="SNARE_NTD_Tlg1p-like"/>
    <property type="match status" value="1"/>
</dbReference>
<evidence type="ECO:0000256" key="9">
    <source>
        <dbReference type="ARBA" id="ARBA00073343"/>
    </source>
</evidence>
<keyword evidence="3" id="KW-0813">Transport</keyword>
<dbReference type="AlphaFoldDB" id="A0A8J5QFR4"/>
<dbReference type="EMBL" id="JAGSYN010000332">
    <property type="protein sequence ID" value="KAG7660326.1"/>
    <property type="molecule type" value="Genomic_DNA"/>
</dbReference>
<keyword evidence="6 10" id="KW-1133">Transmembrane helix</keyword>
<dbReference type="GO" id="GO:0048193">
    <property type="term" value="P:Golgi vesicle transport"/>
    <property type="evidence" value="ECO:0007669"/>
    <property type="project" value="InterPro"/>
</dbReference>
<name>A0A8J5QFR4_9ASCO</name>
<dbReference type="Proteomes" id="UP000694255">
    <property type="component" value="Unassembled WGS sequence"/>
</dbReference>
<evidence type="ECO:0000256" key="4">
    <source>
        <dbReference type="ARBA" id="ARBA00022692"/>
    </source>
</evidence>
<evidence type="ECO:0000313" key="12">
    <source>
        <dbReference type="EMBL" id="KAG7660326.1"/>
    </source>
</evidence>
<dbReference type="InterPro" id="IPR000727">
    <property type="entry name" value="T_SNARE_dom"/>
</dbReference>
<keyword evidence="8 10" id="KW-0472">Membrane</keyword>
<dbReference type="InterPro" id="IPR006012">
    <property type="entry name" value="Syntaxin/epimorphin_CS"/>
</dbReference>
<dbReference type="CDD" id="cd15851">
    <property type="entry name" value="SNARE_Syntaxin6"/>
    <property type="match status" value="1"/>
</dbReference>
<dbReference type="InterPro" id="IPR045242">
    <property type="entry name" value="Syntaxin"/>
</dbReference>
<dbReference type="GO" id="GO:0031090">
    <property type="term" value="C:organelle membrane"/>
    <property type="evidence" value="ECO:0007669"/>
    <property type="project" value="UniProtKB-ARBA"/>
</dbReference>
<dbReference type="GO" id="GO:0005802">
    <property type="term" value="C:trans-Golgi network"/>
    <property type="evidence" value="ECO:0007669"/>
    <property type="project" value="UniProtKB-ARBA"/>
</dbReference>
<evidence type="ECO:0000256" key="5">
    <source>
        <dbReference type="ARBA" id="ARBA00022927"/>
    </source>
</evidence>
<keyword evidence="13" id="KW-1185">Reference proteome</keyword>
<sequence>MDPFNEVNEDAWNTISILENLISQQSQHHQPSPELTQDFNNNYQELQEIYQDLQQAVSISQSHPSQFNLTPQDIKTRQDILQSLSHKITDLKRQWTTTTPRPITTMSNRISQDNDDATLFENPFTEPSSGMTQYQQQELIQQQDVQLDNIHVTMKNLNQQAQLMGNELEDQGYMLEELDYELENVDNKLQRGLKRVNIFLEKNKETASNWCIGILVVVLCVLLVVLIAI</sequence>
<dbReference type="PANTHER" id="PTHR19957:SF224">
    <property type="entry name" value="HL02043P"/>
    <property type="match status" value="1"/>
</dbReference>
<dbReference type="PROSITE" id="PS50192">
    <property type="entry name" value="T_SNARE"/>
    <property type="match status" value="1"/>
</dbReference>
<dbReference type="OrthoDB" id="546861at2759"/>
<evidence type="ECO:0000259" key="11">
    <source>
        <dbReference type="PROSITE" id="PS50192"/>
    </source>
</evidence>
<protein>
    <recommendedName>
        <fullName evidence="9">t-SNARE affecting a late Golgi compartment protein 1</fullName>
    </recommendedName>
</protein>
<proteinExistence type="inferred from homology"/>
<dbReference type="Pfam" id="PF09177">
    <property type="entry name" value="STX6_10_61_N"/>
    <property type="match status" value="1"/>
</dbReference>
<dbReference type="GO" id="GO:0005484">
    <property type="term" value="F:SNAP receptor activity"/>
    <property type="evidence" value="ECO:0007669"/>
    <property type="project" value="InterPro"/>
</dbReference>
<evidence type="ECO:0000313" key="13">
    <source>
        <dbReference type="Proteomes" id="UP000694255"/>
    </source>
</evidence>
<gene>
    <name evidence="12" type="ORF">J8A68_006163</name>
</gene>
<feature type="transmembrane region" description="Helical" evidence="10">
    <location>
        <begin position="207"/>
        <end position="228"/>
    </location>
</feature>
<evidence type="ECO:0000256" key="1">
    <source>
        <dbReference type="ARBA" id="ARBA00004211"/>
    </source>
</evidence>
<dbReference type="InterPro" id="IPR048036">
    <property type="entry name" value="Tlg1p-like_N"/>
</dbReference>
<evidence type="ECO:0000256" key="7">
    <source>
        <dbReference type="ARBA" id="ARBA00023054"/>
    </source>
</evidence>
<comment type="similarity">
    <text evidence="2">Belongs to the syntaxin family.</text>
</comment>
<dbReference type="InterPro" id="IPR015260">
    <property type="entry name" value="Syntaxin-6/10/61_N"/>
</dbReference>
<comment type="caution">
    <text evidence="12">The sequence shown here is derived from an EMBL/GenBank/DDBJ whole genome shotgun (WGS) entry which is preliminary data.</text>
</comment>
<dbReference type="GO" id="GO:0031201">
    <property type="term" value="C:SNARE complex"/>
    <property type="evidence" value="ECO:0007669"/>
    <property type="project" value="TreeGrafter"/>
</dbReference>
<accession>A0A8J5QFR4</accession>
<dbReference type="GO" id="GO:0000149">
    <property type="term" value="F:SNARE binding"/>
    <property type="evidence" value="ECO:0007669"/>
    <property type="project" value="TreeGrafter"/>
</dbReference>
<dbReference type="PANTHER" id="PTHR19957">
    <property type="entry name" value="SYNTAXIN"/>
    <property type="match status" value="1"/>
</dbReference>
<dbReference type="GO" id="GO:0048278">
    <property type="term" value="P:vesicle docking"/>
    <property type="evidence" value="ECO:0007669"/>
    <property type="project" value="TreeGrafter"/>
</dbReference>
<reference evidence="12 13" key="1">
    <citation type="journal article" date="2021" name="DNA Res.">
        <title>Genome analysis of Candida subhashii reveals its hybrid nature and dual mitochondrial genome conformations.</title>
        <authorList>
            <person name="Mixao V."/>
            <person name="Hegedusova E."/>
            <person name="Saus E."/>
            <person name="Pryszcz L.P."/>
            <person name="Cillingova A."/>
            <person name="Nosek J."/>
            <person name="Gabaldon T."/>
        </authorList>
    </citation>
    <scope>NUCLEOTIDE SEQUENCE [LARGE SCALE GENOMIC DNA]</scope>
    <source>
        <strain evidence="12 13">CBS 10753</strain>
    </source>
</reference>
<dbReference type="GeneID" id="73472962"/>
<evidence type="ECO:0000256" key="2">
    <source>
        <dbReference type="ARBA" id="ARBA00009063"/>
    </source>
</evidence>
<dbReference type="FunFam" id="1.20.5.110:FF:000006">
    <property type="entry name" value="Syntaxin 6"/>
    <property type="match status" value="1"/>
</dbReference>
<dbReference type="RefSeq" id="XP_049260560.1">
    <property type="nucleotide sequence ID" value="XM_049410304.1"/>
</dbReference>
<dbReference type="GO" id="GO:0006906">
    <property type="term" value="P:vesicle fusion"/>
    <property type="evidence" value="ECO:0007669"/>
    <property type="project" value="TreeGrafter"/>
</dbReference>
<evidence type="ECO:0000256" key="8">
    <source>
        <dbReference type="ARBA" id="ARBA00023136"/>
    </source>
</evidence>
<evidence type="ECO:0000256" key="6">
    <source>
        <dbReference type="ARBA" id="ARBA00022989"/>
    </source>
</evidence>
<keyword evidence="5" id="KW-0653">Protein transport</keyword>
<dbReference type="SMART" id="SM00397">
    <property type="entry name" value="t_SNARE"/>
    <property type="match status" value="1"/>
</dbReference>
<evidence type="ECO:0000256" key="10">
    <source>
        <dbReference type="SAM" id="Phobius"/>
    </source>
</evidence>